<keyword evidence="10" id="KW-1185">Reference proteome</keyword>
<evidence type="ECO:0000313" key="10">
    <source>
        <dbReference type="Proteomes" id="UP000301737"/>
    </source>
</evidence>
<comment type="subcellular location">
    <subcellularLocation>
        <location evidence="1">Nucleus</location>
    </subcellularLocation>
</comment>
<dbReference type="PANTHER" id="PTHR15081">
    <property type="entry name" value="NUCLEAR AUTOANTIGENIC SPERM PROTEIN NASP -RELATED"/>
    <property type="match status" value="1"/>
</dbReference>
<comment type="caution">
    <text evidence="9">The sequence shown here is derived from an EMBL/GenBank/DDBJ whole genome shotgun (WGS) entry which is preliminary data.</text>
</comment>
<dbReference type="InterPro" id="IPR011990">
    <property type="entry name" value="TPR-like_helical_dom_sf"/>
</dbReference>
<gene>
    <name evidence="9" type="ORF">ZYGM_001004</name>
</gene>
<name>A0A4C2E930_9SACH</name>
<accession>A0A4C2E930</accession>
<dbReference type="Pfam" id="PF10516">
    <property type="entry name" value="SHNi-TPR"/>
    <property type="match status" value="1"/>
</dbReference>
<feature type="repeat" description="TPR" evidence="6">
    <location>
        <begin position="14"/>
        <end position="47"/>
    </location>
</feature>
<protein>
    <recommendedName>
        <fullName evidence="8">Tetratricopeptide SHNi-TPR domain-containing protein</fullName>
    </recommendedName>
</protein>
<proteinExistence type="inferred from homology"/>
<sequence>MSNSGYKDVTTQEVQALLIEGAKYSASGDVEKAARCYAHILDLESQNAEIYLLFARCLYRLGLEKNDVFGGGEEDADDDGEDDEKDEDDEVEEENGGDAEEKQKIHSRLYQFDHEEEDDVNGSALQNFEDATNASAYVDARGESILQGGQDEAKQQDAGEPELEADMSIGDTFENFLQGNLFENGLELLYRARIMYMGPQSEDKKDSDLSNDTQLKLAQLYDLLGDIDQELEDFNQAVRDYEGSLKFYDKTLAPEERDVLVDVYLKLTDAIKWSDVDDEDSLSEEQRQRHFQELEKLIRSRIDEGRSKDVEADQGHLERIKEDQESVKNGKPKDGKSFVPELMAQAILREALGASQGKVNDLSKMVKKKRTKSNKNKGDKRK</sequence>
<feature type="domain" description="Tetratricopeptide SHNi-TPR" evidence="8">
    <location>
        <begin position="221"/>
        <end position="255"/>
    </location>
</feature>
<evidence type="ECO:0000256" key="3">
    <source>
        <dbReference type="ARBA" id="ARBA00022737"/>
    </source>
</evidence>
<feature type="region of interest" description="Disordered" evidence="7">
    <location>
        <begin position="307"/>
        <end position="338"/>
    </location>
</feature>
<dbReference type="InterPro" id="IPR051730">
    <property type="entry name" value="NASP-like"/>
</dbReference>
<dbReference type="GO" id="GO:0005654">
    <property type="term" value="C:nucleoplasm"/>
    <property type="evidence" value="ECO:0007669"/>
    <property type="project" value="TreeGrafter"/>
</dbReference>
<evidence type="ECO:0000256" key="4">
    <source>
        <dbReference type="ARBA" id="ARBA00022803"/>
    </source>
</evidence>
<evidence type="ECO:0000313" key="9">
    <source>
        <dbReference type="EMBL" id="GCF00392.1"/>
    </source>
</evidence>
<feature type="compositionally biased region" description="Acidic residues" evidence="7">
    <location>
        <begin position="72"/>
        <end position="98"/>
    </location>
</feature>
<dbReference type="SUPFAM" id="SSF48452">
    <property type="entry name" value="TPR-like"/>
    <property type="match status" value="1"/>
</dbReference>
<feature type="compositionally biased region" description="Basic and acidic residues" evidence="7">
    <location>
        <begin position="307"/>
        <end position="336"/>
    </location>
</feature>
<dbReference type="GO" id="GO:0006335">
    <property type="term" value="P:DNA replication-dependent chromatin assembly"/>
    <property type="evidence" value="ECO:0007669"/>
    <property type="project" value="TreeGrafter"/>
</dbReference>
<evidence type="ECO:0000256" key="5">
    <source>
        <dbReference type="ARBA" id="ARBA00023242"/>
    </source>
</evidence>
<reference evidence="9 10" key="1">
    <citation type="submission" date="2019-01" db="EMBL/GenBank/DDBJ databases">
        <title>Draft Genome Sequencing of Zygosaccharomyces mellis Ca-7.</title>
        <authorList>
            <person name="Shiwa Y."/>
            <person name="Kanesaki Y."/>
            <person name="Ishige T."/>
            <person name="Mura K."/>
            <person name="Hori T."/>
            <person name="Tamura T."/>
        </authorList>
    </citation>
    <scope>NUCLEOTIDE SEQUENCE [LARGE SCALE GENOMIC DNA]</scope>
    <source>
        <strain evidence="9 10">Ca-7</strain>
    </source>
</reference>
<dbReference type="Proteomes" id="UP000301737">
    <property type="component" value="Unassembled WGS sequence"/>
</dbReference>
<feature type="region of interest" description="Disordered" evidence="7">
    <location>
        <begin position="358"/>
        <end position="382"/>
    </location>
</feature>
<keyword evidence="4 6" id="KW-0802">TPR repeat</keyword>
<evidence type="ECO:0000256" key="1">
    <source>
        <dbReference type="ARBA" id="ARBA00004123"/>
    </source>
</evidence>
<evidence type="ECO:0000256" key="6">
    <source>
        <dbReference type="PROSITE-ProRule" id="PRU00339"/>
    </source>
</evidence>
<dbReference type="PROSITE" id="PS50005">
    <property type="entry name" value="TPR"/>
    <property type="match status" value="1"/>
</dbReference>
<dbReference type="InterPro" id="IPR019734">
    <property type="entry name" value="TPR_rpt"/>
</dbReference>
<organism evidence="9 10">
    <name type="scientific">Zygosaccharomyces mellis</name>
    <dbReference type="NCBI Taxonomy" id="42258"/>
    <lineage>
        <taxon>Eukaryota</taxon>
        <taxon>Fungi</taxon>
        <taxon>Dikarya</taxon>
        <taxon>Ascomycota</taxon>
        <taxon>Saccharomycotina</taxon>
        <taxon>Saccharomycetes</taxon>
        <taxon>Saccharomycetales</taxon>
        <taxon>Saccharomycetaceae</taxon>
        <taxon>Zygosaccharomyces</taxon>
    </lineage>
</organism>
<dbReference type="Gene3D" id="1.25.40.10">
    <property type="entry name" value="Tetratricopeptide repeat domain"/>
    <property type="match status" value="1"/>
</dbReference>
<dbReference type="GO" id="GO:0042393">
    <property type="term" value="F:histone binding"/>
    <property type="evidence" value="ECO:0007669"/>
    <property type="project" value="TreeGrafter"/>
</dbReference>
<evidence type="ECO:0000256" key="7">
    <source>
        <dbReference type="SAM" id="MobiDB-lite"/>
    </source>
</evidence>
<dbReference type="GO" id="GO:0034080">
    <property type="term" value="P:CENP-A containing chromatin assembly"/>
    <property type="evidence" value="ECO:0007669"/>
    <property type="project" value="TreeGrafter"/>
</dbReference>
<dbReference type="PANTHER" id="PTHR15081:SF1">
    <property type="entry name" value="NUCLEAR AUTOANTIGENIC SPERM PROTEIN"/>
    <property type="match status" value="1"/>
</dbReference>
<feature type="compositionally biased region" description="Basic residues" evidence="7">
    <location>
        <begin position="365"/>
        <end position="382"/>
    </location>
</feature>
<comment type="similarity">
    <text evidence="2">Belongs to the NASP family.</text>
</comment>
<dbReference type="EMBL" id="BIMX01000018">
    <property type="protein sequence ID" value="GCF00392.1"/>
    <property type="molecule type" value="Genomic_DNA"/>
</dbReference>
<keyword evidence="5" id="KW-0539">Nucleus</keyword>
<dbReference type="AlphaFoldDB" id="A0A4C2E930"/>
<evidence type="ECO:0000259" key="8">
    <source>
        <dbReference type="Pfam" id="PF10516"/>
    </source>
</evidence>
<feature type="region of interest" description="Disordered" evidence="7">
    <location>
        <begin position="68"/>
        <end position="104"/>
    </location>
</feature>
<dbReference type="OrthoDB" id="5587616at2759"/>
<evidence type="ECO:0000256" key="2">
    <source>
        <dbReference type="ARBA" id="ARBA00008402"/>
    </source>
</evidence>
<keyword evidence="3" id="KW-0677">Repeat</keyword>
<dbReference type="InterPro" id="IPR019544">
    <property type="entry name" value="Tetratricopeptide_SHNi-TPR_dom"/>
</dbReference>